<geneLocation type="chloroplast" evidence="9"/>
<keyword evidence="3 5" id="KW-0689">Ribosomal protein</keyword>
<comment type="similarity">
    <text evidence="1 5">Belongs to the universal ribosomal protein uL2 family.</text>
</comment>
<dbReference type="EMBL" id="MK085990">
    <property type="protein sequence ID" value="QBX97927.1"/>
    <property type="molecule type" value="Genomic_DNA"/>
</dbReference>
<dbReference type="Pfam" id="PF03947">
    <property type="entry name" value="Ribosomal_L2_C"/>
    <property type="match status" value="1"/>
</dbReference>
<dbReference type="InterPro" id="IPR008991">
    <property type="entry name" value="Translation_prot_SH3-like_sf"/>
</dbReference>
<dbReference type="InterPro" id="IPR022669">
    <property type="entry name" value="Ribosomal_uL2_C"/>
</dbReference>
<evidence type="ECO:0000256" key="1">
    <source>
        <dbReference type="ARBA" id="ARBA00005636"/>
    </source>
</evidence>
<dbReference type="GO" id="GO:0005762">
    <property type="term" value="C:mitochondrial large ribosomal subunit"/>
    <property type="evidence" value="ECO:0007669"/>
    <property type="project" value="TreeGrafter"/>
</dbReference>
<dbReference type="FunFam" id="2.30.30.30:FF:000001">
    <property type="entry name" value="50S ribosomal protein L2"/>
    <property type="match status" value="1"/>
</dbReference>
<dbReference type="PIRSF" id="PIRSF002158">
    <property type="entry name" value="Ribosomal_L2"/>
    <property type="match status" value="1"/>
</dbReference>
<dbReference type="InterPro" id="IPR022671">
    <property type="entry name" value="Ribosomal_uL2_CS"/>
</dbReference>
<accession>A0A4D6C3E9</accession>
<dbReference type="SUPFAM" id="SSF50249">
    <property type="entry name" value="Nucleic acid-binding proteins"/>
    <property type="match status" value="1"/>
</dbReference>
<feature type="domain" description="Large ribosomal subunit protein uL2 RNA-binding" evidence="8">
    <location>
        <begin position="42"/>
        <end position="118"/>
    </location>
</feature>
<name>A0A4D6C3E9_9CHLO</name>
<evidence type="ECO:0000256" key="5">
    <source>
        <dbReference type="HAMAP-Rule" id="MF_01320"/>
    </source>
</evidence>
<dbReference type="InterPro" id="IPR022666">
    <property type="entry name" value="Ribosomal_uL2_RNA-bd_dom"/>
</dbReference>
<dbReference type="InterPro" id="IPR005880">
    <property type="entry name" value="Ribosomal_uL2_bac/org-type"/>
</dbReference>
<dbReference type="Gene3D" id="2.40.50.140">
    <property type="entry name" value="Nucleic acid-binding proteins"/>
    <property type="match status" value="1"/>
</dbReference>
<dbReference type="PANTHER" id="PTHR13691:SF5">
    <property type="entry name" value="LARGE RIBOSOMAL SUBUNIT PROTEIN UL2M"/>
    <property type="match status" value="1"/>
</dbReference>
<evidence type="ECO:0000256" key="3">
    <source>
        <dbReference type="ARBA" id="ARBA00022980"/>
    </source>
</evidence>
<dbReference type="GO" id="GO:0019843">
    <property type="term" value="F:rRNA binding"/>
    <property type="evidence" value="ECO:0007669"/>
    <property type="project" value="UniProtKB-UniRule"/>
</dbReference>
<dbReference type="InterPro" id="IPR012340">
    <property type="entry name" value="NA-bd_OB-fold"/>
</dbReference>
<evidence type="ECO:0000256" key="4">
    <source>
        <dbReference type="ARBA" id="ARBA00023274"/>
    </source>
</evidence>
<gene>
    <name evidence="5 9" type="primary">rpl2</name>
</gene>
<dbReference type="GO" id="GO:0003735">
    <property type="term" value="F:structural constituent of ribosome"/>
    <property type="evidence" value="ECO:0007669"/>
    <property type="project" value="InterPro"/>
</dbReference>
<dbReference type="SMART" id="SM01383">
    <property type="entry name" value="Ribosomal_L2"/>
    <property type="match status" value="1"/>
</dbReference>
<dbReference type="InterPro" id="IPR014722">
    <property type="entry name" value="Rib_uL2_dom2"/>
</dbReference>
<dbReference type="GO" id="GO:0016740">
    <property type="term" value="F:transferase activity"/>
    <property type="evidence" value="ECO:0007669"/>
    <property type="project" value="InterPro"/>
</dbReference>
<keyword evidence="9" id="KW-0150">Chloroplast</keyword>
<dbReference type="AlphaFoldDB" id="A0A4D6C3E9"/>
<dbReference type="InterPro" id="IPR002171">
    <property type="entry name" value="Ribosomal_uL2"/>
</dbReference>
<dbReference type="SUPFAM" id="SSF50104">
    <property type="entry name" value="Translation proteins SH3-like domain"/>
    <property type="match status" value="1"/>
</dbReference>
<dbReference type="Gene3D" id="4.10.950.10">
    <property type="entry name" value="Ribosomal protein L2, domain 3"/>
    <property type="match status" value="1"/>
</dbReference>
<dbReference type="GO" id="GO:0009507">
    <property type="term" value="C:chloroplast"/>
    <property type="evidence" value="ECO:0007669"/>
    <property type="project" value="UniProtKB-SubCell"/>
</dbReference>
<organism evidence="9">
    <name type="scientific">Chloroparvula sp. RCC999</name>
    <dbReference type="NCBI Taxonomy" id="2565276"/>
    <lineage>
        <taxon>Eukaryota</taxon>
        <taxon>Viridiplantae</taxon>
        <taxon>Chlorophyta</taxon>
        <taxon>Chloropicophyceae</taxon>
        <taxon>Chloropicales</taxon>
        <taxon>Chloropicaceae</taxon>
        <taxon>Chloroparvula</taxon>
    </lineage>
</organism>
<proteinExistence type="inferred from homology"/>
<dbReference type="PROSITE" id="PS00467">
    <property type="entry name" value="RIBOSOMAL_L2"/>
    <property type="match status" value="1"/>
</dbReference>
<evidence type="ECO:0000259" key="7">
    <source>
        <dbReference type="SMART" id="SM01382"/>
    </source>
</evidence>
<feature type="compositionally biased region" description="Basic and acidic residues" evidence="6">
    <location>
        <begin position="264"/>
        <end position="275"/>
    </location>
</feature>
<protein>
    <recommendedName>
        <fullName evidence="5">Large ribosomal subunit protein uL2c</fullName>
    </recommendedName>
</protein>
<keyword evidence="4 5" id="KW-0687">Ribonucleoprotein</keyword>
<reference evidence="9" key="1">
    <citation type="journal article" date="2019" name="Genome Biol. Evol.">
        <title>Tracing the Evolution of the Plastome and Mitogenome in the Chloropicophyceae Uncovered Convergent tRNA Gene Losses and a Variant Plastid Genetic Code.</title>
        <authorList>
            <person name="Turmel M."/>
            <person name="Dos Santos A.L."/>
            <person name="Otis C."/>
            <person name="Sergerie R."/>
            <person name="Lemieux C."/>
        </authorList>
    </citation>
    <scope>NUCLEOTIDE SEQUENCE</scope>
</reference>
<dbReference type="PANTHER" id="PTHR13691">
    <property type="entry name" value="RIBOSOMAL PROTEIN L2"/>
    <property type="match status" value="1"/>
</dbReference>
<dbReference type="Gene3D" id="2.30.30.30">
    <property type="match status" value="1"/>
</dbReference>
<dbReference type="HAMAP" id="MF_01320_B">
    <property type="entry name" value="Ribosomal_uL2_B"/>
    <property type="match status" value="1"/>
</dbReference>
<dbReference type="SMART" id="SM01382">
    <property type="entry name" value="Ribosomal_L2_C"/>
    <property type="match status" value="1"/>
</dbReference>
<feature type="domain" description="Large ribosomal subunit protein uL2 C-terminal" evidence="7">
    <location>
        <begin position="124"/>
        <end position="253"/>
    </location>
</feature>
<evidence type="ECO:0000256" key="2">
    <source>
        <dbReference type="ARBA" id="ARBA00011838"/>
    </source>
</evidence>
<dbReference type="Pfam" id="PF00181">
    <property type="entry name" value="Ribosomal_L2_N"/>
    <property type="match status" value="1"/>
</dbReference>
<keyword evidence="9" id="KW-0934">Plastid</keyword>
<dbReference type="InterPro" id="IPR014726">
    <property type="entry name" value="Ribosomal_uL2_dom3"/>
</dbReference>
<dbReference type="FunFam" id="4.10.950.10:FF:000001">
    <property type="entry name" value="50S ribosomal protein L2"/>
    <property type="match status" value="1"/>
</dbReference>
<evidence type="ECO:0000259" key="8">
    <source>
        <dbReference type="SMART" id="SM01383"/>
    </source>
</evidence>
<feature type="region of interest" description="Disordered" evidence="6">
    <location>
        <begin position="219"/>
        <end position="275"/>
    </location>
</feature>
<evidence type="ECO:0000256" key="6">
    <source>
        <dbReference type="SAM" id="MobiDB-lite"/>
    </source>
</evidence>
<dbReference type="GO" id="GO:0032543">
    <property type="term" value="P:mitochondrial translation"/>
    <property type="evidence" value="ECO:0007669"/>
    <property type="project" value="TreeGrafter"/>
</dbReference>
<comment type="subcellular location">
    <subcellularLocation>
        <location evidence="5">Plastid</location>
        <location evidence="5">Chloroplast</location>
    </subcellularLocation>
</comment>
<sequence length="275" mass="29948">MGIRLYAAQTPGLRHCATSDFKEITLPGRTRQLSTKLNRKHGRNNRGVITSRHRGGGHKRVYRMVDTKRSYRGIPATVLGIAYDPNRGARLALVEYPDGKKAYILHPQGVLPGQTIAAGPSAPLEPGNALPIKAIPLGLDIHNIELQPGGGGQLVRAAGTTAKLVAKENDYATIRLPSGETRLVRQDCWATIGRIGNVNRINQRAGKAGRTRWLGRRPHVRGSVMNPCDHPHGGGEGRAPIGRSGPVSPWGRPALGKLTRRPNKYSDKLILRSRR</sequence>
<evidence type="ECO:0000313" key="9">
    <source>
        <dbReference type="EMBL" id="QBX97927.1"/>
    </source>
</evidence>
<dbReference type="NCBIfam" id="TIGR01171">
    <property type="entry name" value="rplB_bact"/>
    <property type="match status" value="1"/>
</dbReference>
<comment type="subunit">
    <text evidence="2 5">Part of the 50S ribosomal subunit.</text>
</comment>